<keyword evidence="4" id="KW-1185">Reference proteome</keyword>
<sequence>MRNPLGAILLLADGILTSLPPVSDSAQATMLTPDSRHTLVDIAASIQLCANHQKVIVEEILTFSRLDSNLLVLAPEKVRPSETVQTVLRMVKAELDYDHIQGSMKIQQSFIDLAIDNVLLDPGRLSQVILNLMTSK</sequence>
<dbReference type="SUPFAM" id="SSF55874">
    <property type="entry name" value="ATPase domain of HSP90 chaperone/DNA topoisomerase II/histidine kinase"/>
    <property type="match status" value="1"/>
</dbReference>
<feature type="chain" id="PRO_5040320770" evidence="2">
    <location>
        <begin position="26"/>
        <end position="136"/>
    </location>
</feature>
<feature type="signal peptide" evidence="2">
    <location>
        <begin position="1"/>
        <end position="25"/>
    </location>
</feature>
<dbReference type="EMBL" id="CAIJEN010000004">
    <property type="protein sequence ID" value="CAD0085031.1"/>
    <property type="molecule type" value="Genomic_DNA"/>
</dbReference>
<comment type="caution">
    <text evidence="3">The sequence shown here is derived from an EMBL/GenBank/DDBJ whole genome shotgun (WGS) entry which is preliminary data.</text>
</comment>
<evidence type="ECO:0000256" key="2">
    <source>
        <dbReference type="SAM" id="SignalP"/>
    </source>
</evidence>
<dbReference type="InterPro" id="IPR036890">
    <property type="entry name" value="HATPase_C_sf"/>
</dbReference>
<keyword evidence="2" id="KW-0732">Signal</keyword>
<proteinExistence type="predicted"/>
<protein>
    <submittedName>
        <fullName evidence="3">Uncharacterized protein</fullName>
    </submittedName>
</protein>
<dbReference type="InterPro" id="IPR050956">
    <property type="entry name" value="2C_system_His_kinase"/>
</dbReference>
<gene>
    <name evidence="3" type="ORF">AWRI4619_LOCUS3598</name>
</gene>
<evidence type="ECO:0000313" key="4">
    <source>
        <dbReference type="Proteomes" id="UP000716446"/>
    </source>
</evidence>
<evidence type="ECO:0000256" key="1">
    <source>
        <dbReference type="ARBA" id="ARBA00022553"/>
    </source>
</evidence>
<dbReference type="PANTHER" id="PTHR43719:SF60">
    <property type="entry name" value="HISTIDINE KINASE G2"/>
    <property type="match status" value="1"/>
</dbReference>
<name>A0A9N8JCT3_9PEZI</name>
<evidence type="ECO:0000313" key="3">
    <source>
        <dbReference type="EMBL" id="CAD0085031.1"/>
    </source>
</evidence>
<accession>A0A9N8JCT3</accession>
<dbReference type="Gene3D" id="3.30.565.10">
    <property type="entry name" value="Histidine kinase-like ATPase, C-terminal domain"/>
    <property type="match status" value="1"/>
</dbReference>
<keyword evidence="1" id="KW-0597">Phosphoprotein</keyword>
<organism evidence="3 4">
    <name type="scientific">Aureobasidium vineae</name>
    <dbReference type="NCBI Taxonomy" id="2773715"/>
    <lineage>
        <taxon>Eukaryota</taxon>
        <taxon>Fungi</taxon>
        <taxon>Dikarya</taxon>
        <taxon>Ascomycota</taxon>
        <taxon>Pezizomycotina</taxon>
        <taxon>Dothideomycetes</taxon>
        <taxon>Dothideomycetidae</taxon>
        <taxon>Dothideales</taxon>
        <taxon>Saccotheciaceae</taxon>
        <taxon>Aureobasidium</taxon>
    </lineage>
</organism>
<dbReference type="AlphaFoldDB" id="A0A9N8JCT3"/>
<dbReference type="Proteomes" id="UP000716446">
    <property type="component" value="Unassembled WGS sequence"/>
</dbReference>
<reference evidence="3" key="1">
    <citation type="submission" date="2020-06" db="EMBL/GenBank/DDBJ databases">
        <authorList>
            <person name="Onetto C."/>
        </authorList>
    </citation>
    <scope>NUCLEOTIDE SEQUENCE</scope>
</reference>
<dbReference type="PANTHER" id="PTHR43719">
    <property type="entry name" value="TWO-COMPONENT HISTIDINE KINASE"/>
    <property type="match status" value="1"/>
</dbReference>